<gene>
    <name evidence="3" type="primary">VVUP4</name>
</gene>
<protein>
    <submittedName>
        <fullName evidence="3">Uncharacterized protein VVUP4</fullName>
    </submittedName>
</protein>
<dbReference type="EMBL" id="JN830960">
    <property type="protein sequence ID" value="AFB35537.1"/>
    <property type="molecule type" value="Genomic_DNA"/>
</dbReference>
<evidence type="ECO:0000313" key="3">
    <source>
        <dbReference type="EMBL" id="AFB35537.1"/>
    </source>
</evidence>
<feature type="domain" description="DUF7721" evidence="2">
    <location>
        <begin position="39"/>
        <end position="119"/>
    </location>
</feature>
<dbReference type="PANTHER" id="PTHR39477:SF1">
    <property type="entry name" value="BETA-FLANKING PROTEIN"/>
    <property type="match status" value="1"/>
</dbReference>
<organism evidence="3">
    <name type="scientific">Volvariella volvacea</name>
    <dbReference type="NCBI Taxonomy" id="36659"/>
    <lineage>
        <taxon>Eukaryota</taxon>
        <taxon>Fungi</taxon>
        <taxon>Dikarya</taxon>
        <taxon>Basidiomycota</taxon>
        <taxon>Agaricomycotina</taxon>
        <taxon>Agaricomycetes</taxon>
        <taxon>Agaricomycetidae</taxon>
        <taxon>Agaricales</taxon>
        <taxon>Pluteineae</taxon>
        <taxon>Pluteaceae</taxon>
        <taxon>Volvariella</taxon>
    </lineage>
</organism>
<name>H6VLD9_9AGAR</name>
<reference evidence="3" key="1">
    <citation type="submission" date="2011-10" db="EMBL/GenBank/DDBJ databases">
        <title>Cloning of mip and mating type gene from Volvariella volvacea.</title>
        <authorList>
            <person name="Xie B.G."/>
            <person name="Bai S.Z."/>
            <person name="Chen B.Z."/>
            <person name="Gui F."/>
            <person name="Deng Y.J."/>
        </authorList>
    </citation>
    <scope>NUCLEOTIDE SEQUENCE</scope>
    <source>
        <strain evidence="3">PYd21</strain>
    </source>
</reference>
<feature type="compositionally biased region" description="Polar residues" evidence="1">
    <location>
        <begin position="10"/>
        <end position="30"/>
    </location>
</feature>
<dbReference type="InterPro" id="IPR056138">
    <property type="entry name" value="DUF7721"/>
</dbReference>
<proteinExistence type="predicted"/>
<feature type="region of interest" description="Disordered" evidence="1">
    <location>
        <begin position="1"/>
        <end position="52"/>
    </location>
</feature>
<accession>H6VLD9</accession>
<evidence type="ECO:0000256" key="1">
    <source>
        <dbReference type="SAM" id="MobiDB-lite"/>
    </source>
</evidence>
<sequence length="205" mass="20551">MPADALTISAKENVSKTGGQEYNSPYNAPSGQYGGPSINHDEAINSAKHHGSGDSSLFSTALSFLGDHKSDHEKPLDEASVTKAHQTAYSEGGASKLSASALGSAAALQVLKQFTSGSGSGQSNDGGSKSMSTQLISMAMAEATKLFDKSGGAASGNKQDAVNGAAMTVMKLLVQSKFGGSGSTTGGPNSGGLSSLLGLASQFKK</sequence>
<dbReference type="Pfam" id="PF24845">
    <property type="entry name" value="DUF7721"/>
    <property type="match status" value="1"/>
</dbReference>
<evidence type="ECO:0000259" key="2">
    <source>
        <dbReference type="Pfam" id="PF24845"/>
    </source>
</evidence>
<dbReference type="PANTHER" id="PTHR39477">
    <property type="entry name" value="CHROMOSOME 8, WHOLE GENOME SHOTGUN SEQUENCE"/>
    <property type="match status" value="1"/>
</dbReference>
<dbReference type="AlphaFoldDB" id="H6VLD9"/>